<evidence type="ECO:0000313" key="5">
    <source>
        <dbReference type="Proteomes" id="UP000270272"/>
    </source>
</evidence>
<evidence type="ECO:0000256" key="1">
    <source>
        <dbReference type="ARBA" id="ARBA00004418"/>
    </source>
</evidence>
<dbReference type="Pfam" id="PF04349">
    <property type="entry name" value="MdoG"/>
    <property type="match status" value="1"/>
</dbReference>
<dbReference type="GO" id="GO:0003824">
    <property type="term" value="F:catalytic activity"/>
    <property type="evidence" value="ECO:0007669"/>
    <property type="project" value="InterPro"/>
</dbReference>
<dbReference type="Gene3D" id="2.70.98.10">
    <property type="match status" value="1"/>
</dbReference>
<dbReference type="PANTHER" id="PTHR30504:SF3">
    <property type="entry name" value="GLUCANS BIOSYNTHESIS PROTEIN D"/>
    <property type="match status" value="1"/>
</dbReference>
<sequence length="457" mass="51788">MLHSFPAPLSRQSLILQMVKTVRFDFSVLQSMANDLAQKPWGGEPRALPNTLANLTPQAYNSIQYDAAHSLWNNIEGRKLDVQFFHVGMGFRRRVRMFSLDASTHQAREIHFRPELFKYNDAGVDTRQLEGQTDLGFAGFRAFKAPELARRDIVSFLGASYFRAVDDTYQYGLSARGLAIDTYTDSKEEFPDFTAFWFETAKPGDTTFTVYALLDSPSVTGAYKFVIHCEESQVIMDVENHIYARKDIKQLGIGAMTSMFSCGNNERRMCDTIHPQIHDSDRLAMWLGNGEWICRPLNNPQKLQFNAYLDNNPKGFGCCNLTVTFPTISDIMGWYNKRPSLWVEPRNKWGKGSIGLMEIPTTGETLDNVVCFWQPEKAIKAGDDLAFKYRLYWSAQPPVRSPLARVMATRTGMAVSPKGGRRVNTTRKKWARRFAIDFVGGDLKAAARRGSSCHYAV</sequence>
<dbReference type="GO" id="GO:0030246">
    <property type="term" value="F:carbohydrate binding"/>
    <property type="evidence" value="ECO:0007669"/>
    <property type="project" value="InterPro"/>
</dbReference>
<evidence type="ECO:0000313" key="4">
    <source>
        <dbReference type="EMBL" id="VEB83658.1"/>
    </source>
</evidence>
<gene>
    <name evidence="4" type="primary">mdoD</name>
    <name evidence="4" type="ORF">NCTC11075_00172</name>
</gene>
<comment type="subcellular location">
    <subcellularLocation>
        <location evidence="1">Periplasm</location>
    </subcellularLocation>
</comment>
<dbReference type="InterPro" id="IPR011013">
    <property type="entry name" value="Gal_mutarotase_sf_dom"/>
</dbReference>
<feature type="domain" description="Glucan biosynthesis periplasmic MdoG C-terminal" evidence="3">
    <location>
        <begin position="24"/>
        <end position="447"/>
    </location>
</feature>
<protein>
    <submittedName>
        <fullName evidence="4">Glucan biosynthesis protein D</fullName>
    </submittedName>
</protein>
<evidence type="ECO:0000259" key="3">
    <source>
        <dbReference type="Pfam" id="PF04349"/>
    </source>
</evidence>
<keyword evidence="2" id="KW-0732">Signal</keyword>
<dbReference type="PIRSF" id="PIRSF006281">
    <property type="entry name" value="MdoG"/>
    <property type="match status" value="1"/>
</dbReference>
<dbReference type="PANTHER" id="PTHR30504">
    <property type="entry name" value="GLUCANS BIOSYNTHESIS PROTEIN"/>
    <property type="match status" value="1"/>
</dbReference>
<evidence type="ECO:0000256" key="2">
    <source>
        <dbReference type="ARBA" id="ARBA00022729"/>
    </source>
</evidence>
<reference evidence="4 5" key="1">
    <citation type="submission" date="2018-12" db="EMBL/GenBank/DDBJ databases">
        <authorList>
            <consortium name="Pathogen Informatics"/>
        </authorList>
    </citation>
    <scope>NUCLEOTIDE SEQUENCE [LARGE SCALE GENOMIC DNA]</scope>
    <source>
        <strain evidence="4 5">NCTC11075</strain>
    </source>
</reference>
<dbReference type="GO" id="GO:0030288">
    <property type="term" value="C:outer membrane-bounded periplasmic space"/>
    <property type="evidence" value="ECO:0007669"/>
    <property type="project" value="TreeGrafter"/>
</dbReference>
<dbReference type="EMBL" id="LR134204">
    <property type="protein sequence ID" value="VEB83658.1"/>
    <property type="molecule type" value="Genomic_DNA"/>
</dbReference>
<name>A0A3S4I6S0_CITKO</name>
<dbReference type="InterPro" id="IPR014718">
    <property type="entry name" value="GH-type_carb-bd"/>
</dbReference>
<proteinExistence type="predicted"/>
<dbReference type="SUPFAM" id="SSF74650">
    <property type="entry name" value="Galactose mutarotase-like"/>
    <property type="match status" value="1"/>
</dbReference>
<dbReference type="Proteomes" id="UP000270272">
    <property type="component" value="Chromosome"/>
</dbReference>
<accession>A0A3S4I6S0</accession>
<dbReference type="AlphaFoldDB" id="A0A3S4I6S0"/>
<dbReference type="InterPro" id="IPR007444">
    <property type="entry name" value="Glucan_biosyn_MdoG_C"/>
</dbReference>
<dbReference type="GO" id="GO:0051274">
    <property type="term" value="P:beta-glucan biosynthetic process"/>
    <property type="evidence" value="ECO:0007669"/>
    <property type="project" value="TreeGrafter"/>
</dbReference>
<organism evidence="4 5">
    <name type="scientific">Citrobacter koseri</name>
    <name type="common">Citrobacter diversus</name>
    <dbReference type="NCBI Taxonomy" id="545"/>
    <lineage>
        <taxon>Bacteria</taxon>
        <taxon>Pseudomonadati</taxon>
        <taxon>Pseudomonadota</taxon>
        <taxon>Gammaproteobacteria</taxon>
        <taxon>Enterobacterales</taxon>
        <taxon>Enterobacteriaceae</taxon>
        <taxon>Citrobacter</taxon>
    </lineage>
</organism>
<dbReference type="InterPro" id="IPR014438">
    <property type="entry name" value="Glucan_biosyn_MdoG/MdoD"/>
</dbReference>